<dbReference type="PROSITE" id="PS50250">
    <property type="entry name" value="PCI"/>
    <property type="match status" value="1"/>
</dbReference>
<protein>
    <recommendedName>
        <fullName evidence="5">Eukaryotic translation initiation factor 3 subunit M</fullName>
        <shortName evidence="5">eIF3m</shortName>
    </recommendedName>
</protein>
<evidence type="ECO:0000256" key="5">
    <source>
        <dbReference type="HAMAP-Rule" id="MF_03012"/>
    </source>
</evidence>
<keyword evidence="7" id="KW-0647">Proteasome</keyword>
<dbReference type="EMBL" id="MDYQ01000110">
    <property type="protein sequence ID" value="PRP82117.1"/>
    <property type="molecule type" value="Genomic_DNA"/>
</dbReference>
<dbReference type="GO" id="GO:0001732">
    <property type="term" value="P:formation of cytoplasmic translation initiation complex"/>
    <property type="evidence" value="ECO:0007669"/>
    <property type="project" value="UniProtKB-UniRule"/>
</dbReference>
<dbReference type="OrthoDB" id="10267031at2759"/>
<evidence type="ECO:0000256" key="2">
    <source>
        <dbReference type="ARBA" id="ARBA00022490"/>
    </source>
</evidence>
<evidence type="ECO:0000256" key="3">
    <source>
        <dbReference type="ARBA" id="ARBA00022540"/>
    </source>
</evidence>
<dbReference type="GO" id="GO:0003743">
    <property type="term" value="F:translation initiation factor activity"/>
    <property type="evidence" value="ECO:0007669"/>
    <property type="project" value="UniProtKB-UniRule"/>
</dbReference>
<comment type="similarity">
    <text evidence="5">Belongs to the eIF-3 subunit M family.</text>
</comment>
<keyword evidence="2 5" id="KW-0963">Cytoplasm</keyword>
<evidence type="ECO:0000313" key="7">
    <source>
        <dbReference type="EMBL" id="PRP82117.1"/>
    </source>
</evidence>
<dbReference type="Pfam" id="PF01399">
    <property type="entry name" value="PCI"/>
    <property type="match status" value="1"/>
</dbReference>
<dbReference type="Pfam" id="PF18005">
    <property type="entry name" value="eIF3m_C_helix"/>
    <property type="match status" value="1"/>
</dbReference>
<gene>
    <name evidence="7" type="ORF">PROFUN_10325</name>
</gene>
<evidence type="ECO:0000259" key="6">
    <source>
        <dbReference type="PROSITE" id="PS50250"/>
    </source>
</evidence>
<dbReference type="FunCoup" id="A0A2P6NDT6">
    <property type="interactions" value="828"/>
</dbReference>
<dbReference type="GO" id="GO:0016282">
    <property type="term" value="C:eukaryotic 43S preinitiation complex"/>
    <property type="evidence" value="ECO:0007669"/>
    <property type="project" value="UniProtKB-UniRule"/>
</dbReference>
<reference evidence="7 8" key="1">
    <citation type="journal article" date="2018" name="Genome Biol. Evol.">
        <title>Multiple Roots of Fruiting Body Formation in Amoebozoa.</title>
        <authorList>
            <person name="Hillmann F."/>
            <person name="Forbes G."/>
            <person name="Novohradska S."/>
            <person name="Ferling I."/>
            <person name="Riege K."/>
            <person name="Groth M."/>
            <person name="Westermann M."/>
            <person name="Marz M."/>
            <person name="Spaller T."/>
            <person name="Winckler T."/>
            <person name="Schaap P."/>
            <person name="Glockner G."/>
        </authorList>
    </citation>
    <scope>NUCLEOTIDE SEQUENCE [LARGE SCALE GENOMIC DNA]</scope>
    <source>
        <strain evidence="7 8">Jena</strain>
    </source>
</reference>
<dbReference type="GO" id="GO:0000502">
    <property type="term" value="C:proteasome complex"/>
    <property type="evidence" value="ECO:0007669"/>
    <property type="project" value="UniProtKB-KW"/>
</dbReference>
<dbReference type="PANTHER" id="PTHR15350">
    <property type="entry name" value="COP9 SIGNALOSOME COMPLEX SUBUNIT 7/DENDRITIC CELL PROTEIN GA17"/>
    <property type="match status" value="1"/>
</dbReference>
<comment type="function">
    <text evidence="5">Component of the eukaryotic translation initiation factor 3 (eIF-3) complex, which is involved in protein synthesis of a specialized repertoire of mRNAs and, together with other initiation factors, stimulates binding of mRNA and methionyl-tRNAi to the 40S ribosome. The eIF-3 complex specifically targets and initiates translation of a subset of mRNAs involved in cell proliferation.</text>
</comment>
<keyword evidence="8" id="KW-1185">Reference proteome</keyword>
<organism evidence="7 8">
    <name type="scientific">Planoprotostelium fungivorum</name>
    <dbReference type="NCBI Taxonomy" id="1890364"/>
    <lineage>
        <taxon>Eukaryota</taxon>
        <taxon>Amoebozoa</taxon>
        <taxon>Evosea</taxon>
        <taxon>Variosea</taxon>
        <taxon>Cavosteliida</taxon>
        <taxon>Cavosteliaceae</taxon>
        <taxon>Planoprotostelium</taxon>
    </lineage>
</organism>
<evidence type="ECO:0000256" key="1">
    <source>
        <dbReference type="ARBA" id="ARBA00008482"/>
    </source>
</evidence>
<comment type="subcellular location">
    <subcellularLocation>
        <location evidence="5">Cytoplasm</location>
    </subcellularLocation>
</comment>
<dbReference type="InterPro" id="IPR027528">
    <property type="entry name" value="eIF3m"/>
</dbReference>
<evidence type="ECO:0000313" key="8">
    <source>
        <dbReference type="Proteomes" id="UP000241769"/>
    </source>
</evidence>
<name>A0A2P6NDT6_9EUKA</name>
<dbReference type="PANTHER" id="PTHR15350:SF2">
    <property type="entry name" value="EUKARYOTIC TRANSLATION INITIATION FACTOR 3 SUBUNIT M"/>
    <property type="match status" value="1"/>
</dbReference>
<keyword evidence="3 5" id="KW-0396">Initiation factor</keyword>
<comment type="caution">
    <text evidence="7">The sequence shown here is derived from an EMBL/GenBank/DDBJ whole genome shotgun (WGS) entry which is preliminary data.</text>
</comment>
<dbReference type="GO" id="GO:0071541">
    <property type="term" value="C:eukaryotic translation initiation factor 3 complex, eIF3m"/>
    <property type="evidence" value="ECO:0007669"/>
    <property type="project" value="UniProtKB-UniRule"/>
</dbReference>
<sequence>MATFVDLLPEKGLESTLASYISRLEDKAAGKTTEENKEVTIDAKEPAEILRSFLGKTPLIISQSTEKELENFFFIVFDLIKKLDHESGKKVIEEAVEKLANTEPIAEKSLTRIKILVHVYNIFDENPTLRGGYFSSLLDYANRSHHADLLIPQFKDIDRRIIEWGLSSTEKQRLYKSIRNTYRNANRGKDAYDWSVRYLGTYDKDSQVTEESLKEAYETTLESIRIQRVYRYDDLVDLLPIQKLQGHSNSAYAQAHTLLQIYLRQDVKEFNRFVQSNPDALHQLVLDKEAATEKIRLLSIASIGASVASSSGQVNYSTIASGLDIQEDEVEYFVVLAITQGIVEARLDQLNRTVTVTRSLHRTFGTEEWKQLSKNLSVWNDNVKLLLKTLHDCKKANNLA</sequence>
<keyword evidence="4 5" id="KW-0648">Protein biosynthesis</keyword>
<dbReference type="AlphaFoldDB" id="A0A2P6NDT6"/>
<dbReference type="Proteomes" id="UP000241769">
    <property type="component" value="Unassembled WGS sequence"/>
</dbReference>
<feature type="domain" description="PCI" evidence="6">
    <location>
        <begin position="190"/>
        <end position="361"/>
    </location>
</feature>
<dbReference type="InterPro" id="IPR045237">
    <property type="entry name" value="COPS7/eIF3m"/>
</dbReference>
<proteinExistence type="inferred from homology"/>
<dbReference type="HAMAP" id="MF_03012">
    <property type="entry name" value="eIF3m"/>
    <property type="match status" value="1"/>
</dbReference>
<dbReference type="STRING" id="1890364.A0A2P6NDT6"/>
<comment type="subunit">
    <text evidence="5">Component of the eukaryotic translation initiation factor 3 (eIF-3) complex.</text>
</comment>
<accession>A0A2P6NDT6</accession>
<dbReference type="GO" id="GO:0033290">
    <property type="term" value="C:eukaryotic 48S preinitiation complex"/>
    <property type="evidence" value="ECO:0007669"/>
    <property type="project" value="UniProtKB-UniRule"/>
</dbReference>
<evidence type="ECO:0000256" key="4">
    <source>
        <dbReference type="ARBA" id="ARBA00022917"/>
    </source>
</evidence>
<dbReference type="InterPro" id="IPR000717">
    <property type="entry name" value="PCI_dom"/>
</dbReference>
<dbReference type="SMART" id="SM00088">
    <property type="entry name" value="PINT"/>
    <property type="match status" value="1"/>
</dbReference>
<dbReference type="InParanoid" id="A0A2P6NDT6"/>
<dbReference type="InterPro" id="IPR040750">
    <property type="entry name" value="eIF3m_C_helix"/>
</dbReference>
<comment type="similarity">
    <text evidence="1">Belongs to the CSN7/EIF3M family. CSN7 subfamily.</text>
</comment>